<accession>E6XEH0</accession>
<dbReference type="STRING" id="688270.Celal_2985"/>
<dbReference type="HOGENOM" id="CLU_100198_1_0_10"/>
<evidence type="ECO:0000259" key="1">
    <source>
        <dbReference type="Pfam" id="PF04366"/>
    </source>
</evidence>
<dbReference type="RefSeq" id="WP_013551723.1">
    <property type="nucleotide sequence ID" value="NC_014934.1"/>
</dbReference>
<dbReference type="CDD" id="cd11524">
    <property type="entry name" value="SYLF"/>
    <property type="match status" value="1"/>
</dbReference>
<dbReference type="KEGG" id="cao:Celal_2985"/>
<dbReference type="eggNOG" id="COG2930">
    <property type="taxonomic scope" value="Bacteria"/>
</dbReference>
<proteinExistence type="predicted"/>
<evidence type="ECO:0000313" key="2">
    <source>
        <dbReference type="EMBL" id="ADV50260.1"/>
    </source>
</evidence>
<dbReference type="OrthoDB" id="5405772at2"/>
<name>E6XEH0_CELAD</name>
<sequence length="173" mass="18546">MKLITMVLMLSMTFIGSAQTKKDKKIIKDGTKAKKELIKVDAGIHTFFEKSAGYVLFPNVGEGGFIVGAASGNGVLYQNDKAKGMAGLKKLDVGFQAGGQSIIEIIFFETEEDVREFEEGKFQFSAQVSAVVLKSGVAANAKYKEGVAVFAVPKSGLMAKASVGGQKFNYHSF</sequence>
<dbReference type="EMBL" id="CP002453">
    <property type="protein sequence ID" value="ADV50260.1"/>
    <property type="molecule type" value="Genomic_DNA"/>
</dbReference>
<feature type="domain" description="Ysc84 actin-binding" evidence="1">
    <location>
        <begin position="91"/>
        <end position="168"/>
    </location>
</feature>
<dbReference type="AlphaFoldDB" id="E6XEH0"/>
<keyword evidence="3" id="KW-1185">Reference proteome</keyword>
<organism evidence="2 3">
    <name type="scientific">Cellulophaga algicola (strain DSM 14237 / IC166 / ACAM 630)</name>
    <dbReference type="NCBI Taxonomy" id="688270"/>
    <lineage>
        <taxon>Bacteria</taxon>
        <taxon>Pseudomonadati</taxon>
        <taxon>Bacteroidota</taxon>
        <taxon>Flavobacteriia</taxon>
        <taxon>Flavobacteriales</taxon>
        <taxon>Flavobacteriaceae</taxon>
        <taxon>Cellulophaga</taxon>
    </lineage>
</organism>
<dbReference type="Pfam" id="PF04366">
    <property type="entry name" value="Ysc84"/>
    <property type="match status" value="1"/>
</dbReference>
<reference evidence="2 3" key="1">
    <citation type="journal article" date="2010" name="Stand. Genomic Sci.">
        <title>Complete genome sequence of Cellulophaga algicola type strain (IC166).</title>
        <authorList>
            <person name="Abt B."/>
            <person name="Lu M."/>
            <person name="Misra M."/>
            <person name="Han C."/>
            <person name="Nolan M."/>
            <person name="Lucas S."/>
            <person name="Hammon N."/>
            <person name="Deshpande S."/>
            <person name="Cheng J.F."/>
            <person name="Tapia R."/>
            <person name="Goodwin L."/>
            <person name="Pitluck S."/>
            <person name="Liolios K."/>
            <person name="Pagani I."/>
            <person name="Ivanova N."/>
            <person name="Mavromatis K."/>
            <person name="Ovchinikova G."/>
            <person name="Pati A."/>
            <person name="Chen A."/>
            <person name="Palaniappan K."/>
            <person name="Land M."/>
            <person name="Hauser L."/>
            <person name="Chang Y.J."/>
            <person name="Jeffries C.D."/>
            <person name="Detter J.C."/>
            <person name="Brambilla E."/>
            <person name="Rohde M."/>
            <person name="Tindall B.J."/>
            <person name="Goker M."/>
            <person name="Woyke T."/>
            <person name="Bristow J."/>
            <person name="Eisen J.A."/>
            <person name="Markowitz V."/>
            <person name="Hugenholtz P."/>
            <person name="Kyrpides N.C."/>
            <person name="Klenk H.P."/>
            <person name="Lapidus A."/>
        </authorList>
    </citation>
    <scope>NUCLEOTIDE SEQUENCE [LARGE SCALE GENOMIC DNA]</scope>
    <source>
        <strain evidence="3">DSM 14237 / IC166 / ACAM 630</strain>
    </source>
</reference>
<dbReference type="Proteomes" id="UP000008634">
    <property type="component" value="Chromosome"/>
</dbReference>
<gene>
    <name evidence="2" type="ordered locus">Celal_2985</name>
</gene>
<evidence type="ECO:0000313" key="3">
    <source>
        <dbReference type="Proteomes" id="UP000008634"/>
    </source>
</evidence>
<protein>
    <recommendedName>
        <fullName evidence="1">Ysc84 actin-binding domain-containing protein</fullName>
    </recommendedName>
</protein>
<dbReference type="InterPro" id="IPR007461">
    <property type="entry name" value="Ysc84_actin-binding"/>
</dbReference>